<accession>A0A511JCF2</accession>
<protein>
    <submittedName>
        <fullName evidence="1">Uncharacterized protein</fullName>
    </submittedName>
</protein>
<reference evidence="1 2" key="1">
    <citation type="submission" date="2019-07" db="EMBL/GenBank/DDBJ databases">
        <title>Whole genome shotgun sequence of Cellulomonas composti NBRC 100758.</title>
        <authorList>
            <person name="Hosoyama A."/>
            <person name="Uohara A."/>
            <person name="Ohji S."/>
            <person name="Ichikawa N."/>
        </authorList>
    </citation>
    <scope>NUCLEOTIDE SEQUENCE [LARGE SCALE GENOMIC DNA]</scope>
    <source>
        <strain evidence="1 2">NBRC 100758</strain>
    </source>
</reference>
<gene>
    <name evidence="1" type="ORF">CCO02nite_20410</name>
</gene>
<dbReference type="Proteomes" id="UP000321720">
    <property type="component" value="Unassembled WGS sequence"/>
</dbReference>
<evidence type="ECO:0000313" key="2">
    <source>
        <dbReference type="Proteomes" id="UP000321720"/>
    </source>
</evidence>
<proteinExistence type="predicted"/>
<dbReference type="AlphaFoldDB" id="A0A511JCF2"/>
<dbReference type="EMBL" id="BJWG01000008">
    <property type="protein sequence ID" value="GEL95383.1"/>
    <property type="molecule type" value="Genomic_DNA"/>
</dbReference>
<comment type="caution">
    <text evidence="1">The sequence shown here is derived from an EMBL/GenBank/DDBJ whole genome shotgun (WGS) entry which is preliminary data.</text>
</comment>
<keyword evidence="2" id="KW-1185">Reference proteome</keyword>
<evidence type="ECO:0000313" key="1">
    <source>
        <dbReference type="EMBL" id="GEL95383.1"/>
    </source>
</evidence>
<name>A0A511JCF2_9CELL</name>
<organism evidence="1 2">
    <name type="scientific">Cellulomonas composti</name>
    <dbReference type="NCBI Taxonomy" id="266130"/>
    <lineage>
        <taxon>Bacteria</taxon>
        <taxon>Bacillati</taxon>
        <taxon>Actinomycetota</taxon>
        <taxon>Actinomycetes</taxon>
        <taxon>Micrococcales</taxon>
        <taxon>Cellulomonadaceae</taxon>
        <taxon>Cellulomonas</taxon>
    </lineage>
</organism>
<sequence>MIRCAHCGTLYTPGASGVWRHRTIAGHTPAPWTPPPPPPPLHLSLTCADSRHHACLGVVKVNGARETCGCVCHGIGGL</sequence>